<feature type="chain" id="PRO_5008889772" description="Inhibitor I9 domain-containing protein" evidence="2">
    <location>
        <begin position="20"/>
        <end position="89"/>
    </location>
</feature>
<dbReference type="Gene3D" id="3.30.70.80">
    <property type="entry name" value="Peptidase S8 propeptide/proteinase inhibitor I9"/>
    <property type="match status" value="1"/>
</dbReference>
<dbReference type="GO" id="GO:0004866">
    <property type="term" value="F:endopeptidase inhibitor activity"/>
    <property type="evidence" value="ECO:0007669"/>
    <property type="project" value="TreeGrafter"/>
</dbReference>
<dbReference type="OrthoDB" id="5518345at2759"/>
<comment type="caution">
    <text evidence="4">The sequence shown here is derived from an EMBL/GenBank/DDBJ whole genome shotgun (WGS) entry which is preliminary data.</text>
</comment>
<dbReference type="Proteomes" id="UP000093000">
    <property type="component" value="Unassembled WGS sequence"/>
</dbReference>
<reference evidence="4 5" key="1">
    <citation type="submission" date="2016-03" db="EMBL/GenBank/DDBJ databases">
        <title>Choanephora cucurbitarum.</title>
        <authorList>
            <person name="Min B."/>
            <person name="Park H."/>
            <person name="Park J.-H."/>
            <person name="Shin H.-D."/>
            <person name="Choi I.-G."/>
        </authorList>
    </citation>
    <scope>NUCLEOTIDE SEQUENCE [LARGE SCALE GENOMIC DNA]</scope>
    <source>
        <strain evidence="4 5">KUS-F28377</strain>
    </source>
</reference>
<dbReference type="SUPFAM" id="SSF54897">
    <property type="entry name" value="Protease propeptides/inhibitors"/>
    <property type="match status" value="1"/>
</dbReference>
<evidence type="ECO:0000313" key="5">
    <source>
        <dbReference type="Proteomes" id="UP000093000"/>
    </source>
</evidence>
<evidence type="ECO:0000256" key="1">
    <source>
        <dbReference type="ARBA" id="ARBA00038069"/>
    </source>
</evidence>
<dbReference type="EMBL" id="LUGH01000084">
    <property type="protein sequence ID" value="OBZ89659.1"/>
    <property type="molecule type" value="Genomic_DNA"/>
</dbReference>
<keyword evidence="5" id="KW-1185">Reference proteome</keyword>
<keyword evidence="2" id="KW-0732">Signal</keyword>
<dbReference type="AlphaFoldDB" id="A0A1C7NLD3"/>
<dbReference type="InParanoid" id="A0A1C7NLD3"/>
<dbReference type="InterPro" id="IPR010259">
    <property type="entry name" value="S8pro/Inhibitor_I9"/>
</dbReference>
<feature type="domain" description="Inhibitor I9" evidence="3">
    <location>
        <begin position="22"/>
        <end position="89"/>
    </location>
</feature>
<name>A0A1C7NLD3_9FUNG</name>
<feature type="signal peptide" evidence="2">
    <location>
        <begin position="1"/>
        <end position="19"/>
    </location>
</feature>
<evidence type="ECO:0000313" key="4">
    <source>
        <dbReference type="EMBL" id="OBZ89659.1"/>
    </source>
</evidence>
<dbReference type="InterPro" id="IPR052471">
    <property type="entry name" value="PBI_I9"/>
</dbReference>
<sequence length="89" mass="10117">MFRFIYCLIVLLAITQVFAIDYIIALKPPVTEASYEQVRKDVQSMGGKITYEFRASLKAVLASLPSERIDTLSSKPYVDFVEKDKSVHI</sequence>
<dbReference type="PANTHER" id="PTHR28288:SF2">
    <property type="entry name" value="PROTEASE B INHIBITOR 2"/>
    <property type="match status" value="1"/>
</dbReference>
<protein>
    <recommendedName>
        <fullName evidence="3">Inhibitor I9 domain-containing protein</fullName>
    </recommendedName>
</protein>
<dbReference type="InterPro" id="IPR037045">
    <property type="entry name" value="S8pro/Inhibitor_I9_sf"/>
</dbReference>
<organism evidence="4 5">
    <name type="scientific">Choanephora cucurbitarum</name>
    <dbReference type="NCBI Taxonomy" id="101091"/>
    <lineage>
        <taxon>Eukaryota</taxon>
        <taxon>Fungi</taxon>
        <taxon>Fungi incertae sedis</taxon>
        <taxon>Mucoromycota</taxon>
        <taxon>Mucoromycotina</taxon>
        <taxon>Mucoromycetes</taxon>
        <taxon>Mucorales</taxon>
        <taxon>Mucorineae</taxon>
        <taxon>Choanephoraceae</taxon>
        <taxon>Choanephoroideae</taxon>
        <taxon>Choanephora</taxon>
    </lineage>
</organism>
<evidence type="ECO:0000259" key="3">
    <source>
        <dbReference type="Pfam" id="PF05922"/>
    </source>
</evidence>
<accession>A0A1C7NLD3</accession>
<gene>
    <name evidence="4" type="ORF">A0J61_02290</name>
</gene>
<evidence type="ECO:0000256" key="2">
    <source>
        <dbReference type="SAM" id="SignalP"/>
    </source>
</evidence>
<dbReference type="GO" id="GO:0042144">
    <property type="term" value="P:vacuole fusion, non-autophagic"/>
    <property type="evidence" value="ECO:0007669"/>
    <property type="project" value="TreeGrafter"/>
</dbReference>
<dbReference type="PANTHER" id="PTHR28288">
    <property type="entry name" value="PROTEASE B INHIBITOR 2"/>
    <property type="match status" value="1"/>
</dbReference>
<dbReference type="Pfam" id="PF05922">
    <property type="entry name" value="Inhibitor_I9"/>
    <property type="match status" value="1"/>
</dbReference>
<proteinExistence type="inferred from homology"/>
<comment type="similarity">
    <text evidence="1">Belongs to the protease inhibitor I9 family.</text>
</comment>